<comment type="subcellular location">
    <subcellularLocation>
        <location evidence="1 11">Cell outer membrane</location>
        <topology evidence="1 11">Multi-pass membrane protein</topology>
    </subcellularLocation>
</comment>
<comment type="caution">
    <text evidence="16">The sequence shown here is derived from an EMBL/GenBank/DDBJ whole genome shotgun (WGS) entry which is preliminary data.</text>
</comment>
<reference evidence="16 17" key="1">
    <citation type="submission" date="2018-09" db="EMBL/GenBank/DDBJ databases">
        <authorList>
            <person name="Wang F."/>
        </authorList>
    </citation>
    <scope>NUCLEOTIDE SEQUENCE [LARGE SCALE GENOMIC DNA]</scope>
    <source>
        <strain evidence="16 17">PLHSC7-2</strain>
    </source>
</reference>
<evidence type="ECO:0000256" key="9">
    <source>
        <dbReference type="ARBA" id="ARBA00023170"/>
    </source>
</evidence>
<evidence type="ECO:0000256" key="8">
    <source>
        <dbReference type="ARBA" id="ARBA00023136"/>
    </source>
</evidence>
<evidence type="ECO:0000256" key="6">
    <source>
        <dbReference type="ARBA" id="ARBA00022729"/>
    </source>
</evidence>
<dbReference type="InterPro" id="IPR039426">
    <property type="entry name" value="TonB-dep_rcpt-like"/>
</dbReference>
<gene>
    <name evidence="16" type="ORF">D1Z90_16055</name>
</gene>
<dbReference type="Pfam" id="PF07715">
    <property type="entry name" value="Plug"/>
    <property type="match status" value="1"/>
</dbReference>
<comment type="similarity">
    <text evidence="2">Belongs to the TonB-dependent receptor family. Hemoglobin/haptoglobin binding protein subfamily.</text>
</comment>
<dbReference type="InterPro" id="IPR012910">
    <property type="entry name" value="Plug_dom"/>
</dbReference>
<dbReference type="CDD" id="cd01347">
    <property type="entry name" value="ligand_gated_channel"/>
    <property type="match status" value="1"/>
</dbReference>
<evidence type="ECO:0000256" key="13">
    <source>
        <dbReference type="RuleBase" id="RU003357"/>
    </source>
</evidence>
<name>A0A418YBI7_9GAMM</name>
<dbReference type="PANTHER" id="PTHR30069:SF29">
    <property type="entry name" value="HEMOGLOBIN AND HEMOGLOBIN-HAPTOGLOBIN-BINDING PROTEIN 1-RELATED"/>
    <property type="match status" value="1"/>
</dbReference>
<evidence type="ECO:0000256" key="4">
    <source>
        <dbReference type="ARBA" id="ARBA00022452"/>
    </source>
</evidence>
<dbReference type="EMBL" id="QZCH01000024">
    <property type="protein sequence ID" value="RJG41877.1"/>
    <property type="molecule type" value="Genomic_DNA"/>
</dbReference>
<dbReference type="InterPro" id="IPR037066">
    <property type="entry name" value="Plug_dom_sf"/>
</dbReference>
<dbReference type="GO" id="GO:0009279">
    <property type="term" value="C:cell outer membrane"/>
    <property type="evidence" value="ECO:0007669"/>
    <property type="project" value="UniProtKB-SubCell"/>
</dbReference>
<dbReference type="GO" id="GO:0015344">
    <property type="term" value="F:siderophore uptake transmembrane transporter activity"/>
    <property type="evidence" value="ECO:0007669"/>
    <property type="project" value="TreeGrafter"/>
</dbReference>
<evidence type="ECO:0000256" key="3">
    <source>
        <dbReference type="ARBA" id="ARBA00022448"/>
    </source>
</evidence>
<evidence type="ECO:0000256" key="5">
    <source>
        <dbReference type="ARBA" id="ARBA00022692"/>
    </source>
</evidence>
<keyword evidence="4 11" id="KW-1134">Transmembrane beta strand</keyword>
<dbReference type="GO" id="GO:0044718">
    <property type="term" value="P:siderophore transmembrane transport"/>
    <property type="evidence" value="ECO:0007669"/>
    <property type="project" value="TreeGrafter"/>
</dbReference>
<dbReference type="AlphaFoldDB" id="A0A418YBI7"/>
<feature type="domain" description="TonB-dependent receptor plug" evidence="15">
    <location>
        <begin position="86"/>
        <end position="191"/>
    </location>
</feature>
<evidence type="ECO:0000256" key="1">
    <source>
        <dbReference type="ARBA" id="ARBA00004571"/>
    </source>
</evidence>
<evidence type="ECO:0000256" key="2">
    <source>
        <dbReference type="ARBA" id="ARBA00008143"/>
    </source>
</evidence>
<keyword evidence="3 11" id="KW-0813">Transport</keyword>
<dbReference type="Pfam" id="PF00593">
    <property type="entry name" value="TonB_dep_Rec_b-barrel"/>
    <property type="match status" value="1"/>
</dbReference>
<sequence>MNLNHTHTGANVSGQTATSRAAFFNRLSGLTLAISLAYPITAIAEQESVNAQGESAVISSQSKQQEQAGGDIMVVTATRESKLRSELAESVSVQDKQEIEAVSPSHPAELLNRVAGVHINNLGGEGHMTSIRQPISTSGVYLFLEDGVPTRPTGFFNHNGLYEVNIPQAQRVEVTKGPGSALYGSDAIGGVINSVTQASPDEPSGRINLEGGSHGWKRGLFSGGTDINQDHGVSFQLNLTDSDGYRDESAYQRYSMTGRLDGYLSATTQYKLVAAYTDVDQSGVSSLEEDDYKNNPKKNKYHGDIGKRDVGAFRLTGEIATELSDVELLTFTPFYRHNNTEMMPSWMVTYDPNIRKTQFQSFGLLSKYRYDLTQGEIIAGVDIDHTISDYVEKQITVTKVGDIYTDYAETGRTHYDYDADQTSISPYLHGEWLPHDDWRLVAGLRYDYFRIDYSDNLDPSVPEREGRKAWLRPDSQTLNFNHLSPKLGAVYSYSGAQQVYANYRNAFRIPSIGQLFRSGSTVNTTDLKPVESDSFEIGFRGELSNSFDYDVTLYHMLVKNKVVSYIDGGDRKTTNAGKTEHQGIELSLFGEFNRQWSMNAAFTYSQQTYDEYQYIFSCYPPACVPPVVETRNYAGYDVGKAPDTIGNLAFQYQPDYVQGLALELEWEHLGEYYTDETNTSKYDGHDLLNFRLNYDITPDITVRGRIMNLADTRYSTYTSNQVGNPNISYRPGAPRSFYLGLDAKF</sequence>
<dbReference type="Proteomes" id="UP000283255">
    <property type="component" value="Unassembled WGS sequence"/>
</dbReference>
<keyword evidence="7 13" id="KW-0798">TonB box</keyword>
<evidence type="ECO:0000256" key="10">
    <source>
        <dbReference type="ARBA" id="ARBA00023237"/>
    </source>
</evidence>
<keyword evidence="17" id="KW-1185">Reference proteome</keyword>
<dbReference type="InterPro" id="IPR000531">
    <property type="entry name" value="Beta-barrel_TonB"/>
</dbReference>
<dbReference type="InterPro" id="IPR010917">
    <property type="entry name" value="TonB_rcpt_CS"/>
</dbReference>
<dbReference type="PROSITE" id="PS52016">
    <property type="entry name" value="TONB_DEPENDENT_REC_3"/>
    <property type="match status" value="1"/>
</dbReference>
<protein>
    <submittedName>
        <fullName evidence="16">TonB-dependent receptor</fullName>
    </submittedName>
</protein>
<accession>A0A418YBI7</accession>
<proteinExistence type="inferred from homology"/>
<reference evidence="16 17" key="2">
    <citation type="submission" date="2019-01" db="EMBL/GenBank/DDBJ databases">
        <title>Motilimonas pumilus sp. nov., isolated from the gut of sea cucumber (Apostichopus japonicus).</title>
        <authorList>
            <person name="Wang F.-Q."/>
            <person name="Ren L.-H."/>
            <person name="Lin Y.-W."/>
            <person name="Sun G.-H."/>
            <person name="Du Z.-J."/>
            <person name="Zhao J.-X."/>
            <person name="Liu X.-J."/>
            <person name="Liu L.-J."/>
        </authorList>
    </citation>
    <scope>NUCLEOTIDE SEQUENCE [LARGE SCALE GENOMIC DNA]</scope>
    <source>
        <strain evidence="16 17">PLHSC7-2</strain>
    </source>
</reference>
<evidence type="ECO:0000256" key="11">
    <source>
        <dbReference type="PROSITE-ProRule" id="PRU01360"/>
    </source>
</evidence>
<evidence type="ECO:0000313" key="17">
    <source>
        <dbReference type="Proteomes" id="UP000283255"/>
    </source>
</evidence>
<dbReference type="SUPFAM" id="SSF56935">
    <property type="entry name" value="Porins"/>
    <property type="match status" value="1"/>
</dbReference>
<dbReference type="RefSeq" id="WP_119911801.1">
    <property type="nucleotide sequence ID" value="NZ_QZCH01000024.1"/>
</dbReference>
<keyword evidence="9 16" id="KW-0675">Receptor</keyword>
<keyword evidence="8 11" id="KW-0472">Membrane</keyword>
<organism evidence="16 17">
    <name type="scientific">Motilimonas pumila</name>
    <dbReference type="NCBI Taxonomy" id="2303987"/>
    <lineage>
        <taxon>Bacteria</taxon>
        <taxon>Pseudomonadati</taxon>
        <taxon>Pseudomonadota</taxon>
        <taxon>Gammaproteobacteria</taxon>
        <taxon>Alteromonadales</taxon>
        <taxon>Alteromonadales genera incertae sedis</taxon>
        <taxon>Motilimonas</taxon>
    </lineage>
</organism>
<evidence type="ECO:0000259" key="14">
    <source>
        <dbReference type="Pfam" id="PF00593"/>
    </source>
</evidence>
<dbReference type="Gene3D" id="2.40.170.20">
    <property type="entry name" value="TonB-dependent receptor, beta-barrel domain"/>
    <property type="match status" value="1"/>
</dbReference>
<keyword evidence="10 11" id="KW-0998">Cell outer membrane</keyword>
<keyword evidence="5 11" id="KW-0812">Transmembrane</keyword>
<dbReference type="PROSITE" id="PS01156">
    <property type="entry name" value="TONB_DEPENDENT_REC_2"/>
    <property type="match status" value="1"/>
</dbReference>
<keyword evidence="6" id="KW-0732">Signal</keyword>
<feature type="domain" description="TonB-dependent receptor-like beta-barrel" evidence="14">
    <location>
        <begin position="239"/>
        <end position="709"/>
    </location>
</feature>
<evidence type="ECO:0000256" key="12">
    <source>
        <dbReference type="PROSITE-ProRule" id="PRU10144"/>
    </source>
</evidence>
<evidence type="ECO:0000256" key="7">
    <source>
        <dbReference type="ARBA" id="ARBA00023077"/>
    </source>
</evidence>
<evidence type="ECO:0000259" key="15">
    <source>
        <dbReference type="Pfam" id="PF07715"/>
    </source>
</evidence>
<dbReference type="Gene3D" id="2.170.130.10">
    <property type="entry name" value="TonB-dependent receptor, plug domain"/>
    <property type="match status" value="1"/>
</dbReference>
<dbReference type="InterPro" id="IPR036942">
    <property type="entry name" value="Beta-barrel_TonB_sf"/>
</dbReference>
<evidence type="ECO:0000313" key="16">
    <source>
        <dbReference type="EMBL" id="RJG41877.1"/>
    </source>
</evidence>
<dbReference type="OrthoDB" id="127311at2"/>
<feature type="short sequence motif" description="TonB C-terminal box" evidence="12">
    <location>
        <begin position="728"/>
        <end position="745"/>
    </location>
</feature>
<dbReference type="PANTHER" id="PTHR30069">
    <property type="entry name" value="TONB-DEPENDENT OUTER MEMBRANE RECEPTOR"/>
    <property type="match status" value="1"/>
</dbReference>